<dbReference type="EMBL" id="NBSK02000003">
    <property type="protein sequence ID" value="KAJ0215132.1"/>
    <property type="molecule type" value="Genomic_DNA"/>
</dbReference>
<feature type="compositionally biased region" description="Basic residues" evidence="2">
    <location>
        <begin position="288"/>
        <end position="299"/>
    </location>
</feature>
<accession>A0A9R1XPS2</accession>
<feature type="region of interest" description="Disordered" evidence="2">
    <location>
        <begin position="287"/>
        <end position="316"/>
    </location>
</feature>
<keyword evidence="1" id="KW-0175">Coiled coil</keyword>
<name>A0A9R1XPS2_LACSA</name>
<feature type="coiled-coil region" evidence="1">
    <location>
        <begin position="422"/>
        <end position="456"/>
    </location>
</feature>
<feature type="region of interest" description="Disordered" evidence="2">
    <location>
        <begin position="46"/>
        <end position="68"/>
    </location>
</feature>
<feature type="compositionally biased region" description="Low complexity" evidence="2">
    <location>
        <begin position="48"/>
        <end position="64"/>
    </location>
</feature>
<protein>
    <submittedName>
        <fullName evidence="3">Uncharacterized protein</fullName>
    </submittedName>
</protein>
<dbReference type="Proteomes" id="UP000235145">
    <property type="component" value="Unassembled WGS sequence"/>
</dbReference>
<dbReference type="AlphaFoldDB" id="A0A9R1XPS2"/>
<gene>
    <name evidence="3" type="ORF">LSAT_V11C300141590</name>
</gene>
<evidence type="ECO:0000256" key="1">
    <source>
        <dbReference type="SAM" id="Coils"/>
    </source>
</evidence>
<feature type="region of interest" description="Disordered" evidence="2">
    <location>
        <begin position="124"/>
        <end position="162"/>
    </location>
</feature>
<sequence length="456" mass="50851">MCKPGLLIIFHFKFVITEEMSPFPLKGHPTRPHKNMHRLLQRYTNEASTPASTPTIRPTTSTSPLFGTQSAPISTYSSTLTPSFSPTSTTTASTTPIVFNTLSAPSSASTPLFSTLSSPSSTSAPLFSTLSTPSSTSATSSSHSSTQAPSSSPSSTAATSTPIATEQEDAQLEQRMNITVRANTLLPSGKCSSIITKSFLDKVDENGYKWVNLSEETKHFYWEEFQWDVAVSDSVVKAAWEPKAKERYRQYIYDISTRNPTREKPCHIEIQVWNAWNAIWNSEDFKKKSEKNKKNRRKGVVGGKAPPTHNGGSASHQKIAADMEYTGKAPSCYELFMFTHTKDHDGKTFQVDKAKEVHDLFVSRRADLALLGEEVPESELFYAAVGGHDRKKRVYGLGSYGRSIFRENSSQTCTSPDTSFEKDHLERKIQKLEETINQQRMELDDVRNMVNDMNNQ</sequence>
<reference evidence="3 4" key="1">
    <citation type="journal article" date="2017" name="Nat. Commun.">
        <title>Genome assembly with in vitro proximity ligation data and whole-genome triplication in lettuce.</title>
        <authorList>
            <person name="Reyes-Chin-Wo S."/>
            <person name="Wang Z."/>
            <person name="Yang X."/>
            <person name="Kozik A."/>
            <person name="Arikit S."/>
            <person name="Song C."/>
            <person name="Xia L."/>
            <person name="Froenicke L."/>
            <person name="Lavelle D.O."/>
            <person name="Truco M.J."/>
            <person name="Xia R."/>
            <person name="Zhu S."/>
            <person name="Xu C."/>
            <person name="Xu H."/>
            <person name="Xu X."/>
            <person name="Cox K."/>
            <person name="Korf I."/>
            <person name="Meyers B.C."/>
            <person name="Michelmore R.W."/>
        </authorList>
    </citation>
    <scope>NUCLEOTIDE SEQUENCE [LARGE SCALE GENOMIC DNA]</scope>
    <source>
        <strain evidence="4">cv. Salinas</strain>
        <tissue evidence="3">Seedlings</tissue>
    </source>
</reference>
<dbReference type="InterPro" id="IPR004252">
    <property type="entry name" value="Probable_transposase_24"/>
</dbReference>
<evidence type="ECO:0000256" key="2">
    <source>
        <dbReference type="SAM" id="MobiDB-lite"/>
    </source>
</evidence>
<dbReference type="Pfam" id="PF03004">
    <property type="entry name" value="Transposase_24"/>
    <property type="match status" value="1"/>
</dbReference>
<evidence type="ECO:0000313" key="4">
    <source>
        <dbReference type="Proteomes" id="UP000235145"/>
    </source>
</evidence>
<organism evidence="3 4">
    <name type="scientific">Lactuca sativa</name>
    <name type="common">Garden lettuce</name>
    <dbReference type="NCBI Taxonomy" id="4236"/>
    <lineage>
        <taxon>Eukaryota</taxon>
        <taxon>Viridiplantae</taxon>
        <taxon>Streptophyta</taxon>
        <taxon>Embryophyta</taxon>
        <taxon>Tracheophyta</taxon>
        <taxon>Spermatophyta</taxon>
        <taxon>Magnoliopsida</taxon>
        <taxon>eudicotyledons</taxon>
        <taxon>Gunneridae</taxon>
        <taxon>Pentapetalae</taxon>
        <taxon>asterids</taxon>
        <taxon>campanulids</taxon>
        <taxon>Asterales</taxon>
        <taxon>Asteraceae</taxon>
        <taxon>Cichorioideae</taxon>
        <taxon>Cichorieae</taxon>
        <taxon>Lactucinae</taxon>
        <taxon>Lactuca</taxon>
    </lineage>
</organism>
<evidence type="ECO:0000313" key="3">
    <source>
        <dbReference type="EMBL" id="KAJ0215132.1"/>
    </source>
</evidence>
<keyword evidence="4" id="KW-1185">Reference proteome</keyword>
<proteinExistence type="predicted"/>
<comment type="caution">
    <text evidence="3">The sequence shown here is derived from an EMBL/GenBank/DDBJ whole genome shotgun (WGS) entry which is preliminary data.</text>
</comment>